<feature type="compositionally biased region" description="Low complexity" evidence="14">
    <location>
        <begin position="686"/>
        <end position="713"/>
    </location>
</feature>
<dbReference type="SUPFAM" id="SSF57667">
    <property type="entry name" value="beta-beta-alpha zinc fingers"/>
    <property type="match status" value="5"/>
</dbReference>
<evidence type="ECO:0000256" key="13">
    <source>
        <dbReference type="PROSITE-ProRule" id="PRU01263"/>
    </source>
</evidence>
<dbReference type="AlphaFoldDB" id="A0A8D8DUT7"/>
<keyword evidence="4" id="KW-0677">Repeat</keyword>
<feature type="compositionally biased region" description="Acidic residues" evidence="14">
    <location>
        <begin position="123"/>
        <end position="140"/>
    </location>
</feature>
<dbReference type="InterPro" id="IPR050758">
    <property type="entry name" value="Znf_C2H2-type"/>
</dbReference>
<evidence type="ECO:0000256" key="10">
    <source>
        <dbReference type="ARBA" id="ARBA00023242"/>
    </source>
</evidence>
<keyword evidence="7" id="KW-0805">Transcription regulation</keyword>
<dbReference type="SMART" id="SM00355">
    <property type="entry name" value="ZnF_C2H2"/>
    <property type="match status" value="11"/>
</dbReference>
<sequence length="713" mass="81012">MEVCRTCMSERSVQLVPVYSKLDDAFIANIIMECTSIQIRENDGLPAHICFQCMETLRLLSAFIKTARDCDRTLRKLCKTDESGPSVNPILLPGSSKAEFSSLLGADDTDVFQFAEVKIEPSDELLAEGVESEESSDDDDGRASGVDSDSDSSESDSNTATESDWEGSEEEVVPRRIKKEPREGKRRGRKPKPRSYDSDDRPMLNKRKPKYDEDLEMNDFERELYNEINVEDGKRICCGCLLIFETDQELESHRAKVHTRKREGRASKKEDTRVHCDGCLRKYKSTRRVNYHKERIRQLEVIWECKKCRNRFSEATRRRGHAKKHPAKMVATAIMAPIKEDIQQELGWICCAQACAQSFPDEATLMAHALKAHQINKQEAEIEGSQDKTVQCMICYRRFHDKNGLINHQQRLYRLNKYQCALCGLQFSSGGRLTEHELTHGNEKPFKCDVCGKAFTQKGNLKTHMTVHTNEKPFQCTVCGMSFRQKGGLKTHMSNHIETPQFKCEVCSKLFKAKLHLRYHMRIHNGEKKFPCRYCEKAFTDFTNRMRHEMSHTGIKPYKCSYCEKSFIRKRFLVEHESTHTGIKLYSCEICHQSFGQKNSLKKHQSTAHPGYTNIGGNNTVGGVLSAATTLNTVTNINIGGINVGINVGIPTPGSASVHSIDSASMSPGASSSMPPQTHPIPLTSHQQQQLMAVFHQQQQHQQHQQQLPHPHQ</sequence>
<dbReference type="FunFam" id="3.30.160.60:FF:001480">
    <property type="entry name" value="Si:cabz01071911.3"/>
    <property type="match status" value="1"/>
</dbReference>
<dbReference type="FunFam" id="3.30.160.60:FF:000025">
    <property type="entry name" value="Spalt-like transcription factor 1"/>
    <property type="match status" value="1"/>
</dbReference>
<keyword evidence="5 12" id="KW-0863">Zinc-finger</keyword>
<evidence type="ECO:0000256" key="4">
    <source>
        <dbReference type="ARBA" id="ARBA00022737"/>
    </source>
</evidence>
<feature type="domain" description="C2H2-type" evidence="15">
    <location>
        <begin position="502"/>
        <end position="529"/>
    </location>
</feature>
<dbReference type="EMBL" id="HBUE01284292">
    <property type="protein sequence ID" value="CAG6570625.1"/>
    <property type="molecule type" value="Transcribed_RNA"/>
</dbReference>
<dbReference type="PANTHER" id="PTHR23234">
    <property type="entry name" value="ZNF44 PROTEIN"/>
    <property type="match status" value="1"/>
</dbReference>
<dbReference type="Pfam" id="PF07776">
    <property type="entry name" value="zf-AD"/>
    <property type="match status" value="1"/>
</dbReference>
<evidence type="ECO:0000259" key="15">
    <source>
        <dbReference type="PROSITE" id="PS50157"/>
    </source>
</evidence>
<protein>
    <submittedName>
        <fullName evidence="17">Zinc finger protein 782</fullName>
    </submittedName>
</protein>
<reference evidence="17" key="1">
    <citation type="submission" date="2021-05" db="EMBL/GenBank/DDBJ databases">
        <authorList>
            <person name="Alioto T."/>
            <person name="Alioto T."/>
            <person name="Gomez Garrido J."/>
        </authorList>
    </citation>
    <scope>NUCLEOTIDE SEQUENCE</scope>
</reference>
<dbReference type="PROSITE" id="PS50157">
    <property type="entry name" value="ZINC_FINGER_C2H2_2"/>
    <property type="match status" value="7"/>
</dbReference>
<dbReference type="PROSITE" id="PS00028">
    <property type="entry name" value="ZINC_FINGER_C2H2_1"/>
    <property type="match status" value="9"/>
</dbReference>
<dbReference type="EMBL" id="HBUE01136081">
    <property type="protein sequence ID" value="CAG6498586.1"/>
    <property type="molecule type" value="Transcribed_RNA"/>
</dbReference>
<comment type="similarity">
    <text evidence="11">Belongs to the sal C2H2-type zinc-finger protein family.</text>
</comment>
<feature type="domain" description="C2H2-type" evidence="15">
    <location>
        <begin position="474"/>
        <end position="501"/>
    </location>
</feature>
<dbReference type="FunFam" id="3.30.160.60:FF:000100">
    <property type="entry name" value="Zinc finger 45-like"/>
    <property type="match status" value="1"/>
</dbReference>
<feature type="compositionally biased region" description="Basic and acidic residues" evidence="14">
    <location>
        <begin position="194"/>
        <end position="203"/>
    </location>
</feature>
<name>A0A8D8DUT7_CULPI</name>
<keyword evidence="9" id="KW-0804">Transcription</keyword>
<accession>A0A8D8DUT7</accession>
<evidence type="ECO:0000256" key="8">
    <source>
        <dbReference type="ARBA" id="ARBA00023125"/>
    </source>
</evidence>
<evidence type="ECO:0000256" key="6">
    <source>
        <dbReference type="ARBA" id="ARBA00022833"/>
    </source>
</evidence>
<keyword evidence="8" id="KW-0238">DNA-binding</keyword>
<evidence type="ECO:0000259" key="16">
    <source>
        <dbReference type="PROSITE" id="PS51915"/>
    </source>
</evidence>
<evidence type="ECO:0000256" key="11">
    <source>
        <dbReference type="ARBA" id="ARBA00038474"/>
    </source>
</evidence>
<dbReference type="PANTHER" id="PTHR23234:SF10">
    <property type="entry name" value="RIKEN CDNA 6720489N17 GENE-RELATED"/>
    <property type="match status" value="1"/>
</dbReference>
<dbReference type="SUPFAM" id="SSF57716">
    <property type="entry name" value="Glucocorticoid receptor-like (DNA-binding domain)"/>
    <property type="match status" value="1"/>
</dbReference>
<organism evidence="17">
    <name type="scientific">Culex pipiens</name>
    <name type="common">House mosquito</name>
    <dbReference type="NCBI Taxonomy" id="7175"/>
    <lineage>
        <taxon>Eukaryota</taxon>
        <taxon>Metazoa</taxon>
        <taxon>Ecdysozoa</taxon>
        <taxon>Arthropoda</taxon>
        <taxon>Hexapoda</taxon>
        <taxon>Insecta</taxon>
        <taxon>Pterygota</taxon>
        <taxon>Neoptera</taxon>
        <taxon>Endopterygota</taxon>
        <taxon>Diptera</taxon>
        <taxon>Nematocera</taxon>
        <taxon>Culicoidea</taxon>
        <taxon>Culicidae</taxon>
        <taxon>Culicinae</taxon>
        <taxon>Culicini</taxon>
        <taxon>Culex</taxon>
        <taxon>Culex</taxon>
    </lineage>
</organism>
<dbReference type="EMBL" id="HBUE01284291">
    <property type="protein sequence ID" value="CAG6570624.1"/>
    <property type="molecule type" value="Transcribed_RNA"/>
</dbReference>
<feature type="domain" description="C2H2-type" evidence="15">
    <location>
        <begin position="586"/>
        <end position="614"/>
    </location>
</feature>
<comment type="similarity">
    <text evidence="2">Belongs to the krueppel C2H2-type zinc-finger protein family.</text>
</comment>
<evidence type="ECO:0000256" key="9">
    <source>
        <dbReference type="ARBA" id="ARBA00023163"/>
    </source>
</evidence>
<dbReference type="GO" id="GO:0005634">
    <property type="term" value="C:nucleus"/>
    <property type="evidence" value="ECO:0007669"/>
    <property type="project" value="UniProtKB-SubCell"/>
</dbReference>
<dbReference type="EMBL" id="HBUE01178713">
    <property type="protein sequence ID" value="CAG6519077.1"/>
    <property type="molecule type" value="Transcribed_RNA"/>
</dbReference>
<keyword evidence="3 13" id="KW-0479">Metal-binding</keyword>
<dbReference type="EMBL" id="HBUE01178712">
    <property type="protein sequence ID" value="CAG6519076.1"/>
    <property type="molecule type" value="Transcribed_RNA"/>
</dbReference>
<evidence type="ECO:0000313" key="17">
    <source>
        <dbReference type="EMBL" id="CAG6519077.1"/>
    </source>
</evidence>
<evidence type="ECO:0000256" key="12">
    <source>
        <dbReference type="PROSITE-ProRule" id="PRU00042"/>
    </source>
</evidence>
<evidence type="ECO:0000256" key="1">
    <source>
        <dbReference type="ARBA" id="ARBA00004123"/>
    </source>
</evidence>
<feature type="binding site" evidence="13">
    <location>
        <position position="4"/>
    </location>
    <ligand>
        <name>Zn(2+)</name>
        <dbReference type="ChEBI" id="CHEBI:29105"/>
    </ligand>
</feature>
<dbReference type="GO" id="GO:0003677">
    <property type="term" value="F:DNA binding"/>
    <property type="evidence" value="ECO:0007669"/>
    <property type="project" value="UniProtKB-KW"/>
</dbReference>
<feature type="domain" description="C2H2-type" evidence="15">
    <location>
        <begin position="558"/>
        <end position="585"/>
    </location>
</feature>
<feature type="domain" description="ZAD" evidence="16">
    <location>
        <begin position="2"/>
        <end position="77"/>
    </location>
</feature>
<keyword evidence="6 13" id="KW-0862">Zinc</keyword>
<comment type="subcellular location">
    <subcellularLocation>
        <location evidence="1">Nucleus</location>
    </subcellularLocation>
</comment>
<dbReference type="Gene3D" id="3.40.1800.20">
    <property type="match status" value="1"/>
</dbReference>
<feature type="domain" description="C2H2-type" evidence="15">
    <location>
        <begin position="446"/>
        <end position="473"/>
    </location>
</feature>
<evidence type="ECO:0000256" key="3">
    <source>
        <dbReference type="ARBA" id="ARBA00022723"/>
    </source>
</evidence>
<evidence type="ECO:0000256" key="2">
    <source>
        <dbReference type="ARBA" id="ARBA00006991"/>
    </source>
</evidence>
<dbReference type="FunFam" id="3.30.160.60:FF:001009">
    <property type="entry name" value="Zinc finger protein 26"/>
    <property type="match status" value="1"/>
</dbReference>
<feature type="compositionally biased region" description="Basic residues" evidence="14">
    <location>
        <begin position="175"/>
        <end position="193"/>
    </location>
</feature>
<proteinExistence type="inferred from homology"/>
<feature type="binding site" evidence="13">
    <location>
        <position position="53"/>
    </location>
    <ligand>
        <name>Zn(2+)</name>
        <dbReference type="ChEBI" id="CHEBI:29105"/>
    </ligand>
</feature>
<feature type="region of interest" description="Disordered" evidence="14">
    <location>
        <begin position="656"/>
        <end position="713"/>
    </location>
</feature>
<feature type="domain" description="C2H2-type" evidence="15">
    <location>
        <begin position="418"/>
        <end position="445"/>
    </location>
</feature>
<feature type="binding site" evidence="13">
    <location>
        <position position="7"/>
    </location>
    <ligand>
        <name>Zn(2+)</name>
        <dbReference type="ChEBI" id="CHEBI:29105"/>
    </ligand>
</feature>
<dbReference type="InterPro" id="IPR036236">
    <property type="entry name" value="Znf_C2H2_sf"/>
</dbReference>
<dbReference type="SMART" id="SM00868">
    <property type="entry name" value="zf-AD"/>
    <property type="match status" value="1"/>
</dbReference>
<evidence type="ECO:0000256" key="5">
    <source>
        <dbReference type="ARBA" id="ARBA00022771"/>
    </source>
</evidence>
<feature type="binding site" evidence="13">
    <location>
        <position position="50"/>
    </location>
    <ligand>
        <name>Zn(2+)</name>
        <dbReference type="ChEBI" id="CHEBI:29105"/>
    </ligand>
</feature>
<dbReference type="InterPro" id="IPR012934">
    <property type="entry name" value="Znf_AD"/>
</dbReference>
<feature type="region of interest" description="Disordered" evidence="14">
    <location>
        <begin position="123"/>
        <end position="212"/>
    </location>
</feature>
<evidence type="ECO:0000256" key="7">
    <source>
        <dbReference type="ARBA" id="ARBA00023015"/>
    </source>
</evidence>
<evidence type="ECO:0000256" key="14">
    <source>
        <dbReference type="SAM" id="MobiDB-lite"/>
    </source>
</evidence>
<dbReference type="InterPro" id="IPR013087">
    <property type="entry name" value="Znf_C2H2_type"/>
</dbReference>
<feature type="domain" description="C2H2-type" evidence="15">
    <location>
        <begin position="530"/>
        <end position="557"/>
    </location>
</feature>
<dbReference type="GO" id="GO:0008270">
    <property type="term" value="F:zinc ion binding"/>
    <property type="evidence" value="ECO:0007669"/>
    <property type="project" value="UniProtKB-UniRule"/>
</dbReference>
<keyword evidence="10" id="KW-0539">Nucleus</keyword>
<feature type="compositionally biased region" description="Low complexity" evidence="14">
    <location>
        <begin position="663"/>
        <end position="676"/>
    </location>
</feature>
<dbReference type="PROSITE" id="PS51915">
    <property type="entry name" value="ZAD"/>
    <property type="match status" value="1"/>
</dbReference>
<dbReference type="Gene3D" id="3.30.160.60">
    <property type="entry name" value="Classic Zinc Finger"/>
    <property type="match status" value="7"/>
</dbReference>
<dbReference type="Pfam" id="PF00096">
    <property type="entry name" value="zf-C2H2"/>
    <property type="match status" value="5"/>
</dbReference>